<evidence type="ECO:0000313" key="2">
    <source>
        <dbReference type="Proteomes" id="UP000827092"/>
    </source>
</evidence>
<reference evidence="1 2" key="1">
    <citation type="journal article" date="2022" name="Nat. Ecol. Evol.">
        <title>A masculinizing supergene underlies an exaggerated male reproductive morph in a spider.</title>
        <authorList>
            <person name="Hendrickx F."/>
            <person name="De Corte Z."/>
            <person name="Sonet G."/>
            <person name="Van Belleghem S.M."/>
            <person name="Kostlbacher S."/>
            <person name="Vangestel C."/>
        </authorList>
    </citation>
    <scope>NUCLEOTIDE SEQUENCE [LARGE SCALE GENOMIC DNA]</scope>
    <source>
        <strain evidence="1">W744_W776</strain>
    </source>
</reference>
<protein>
    <submittedName>
        <fullName evidence="1">Uncharacterized protein</fullName>
    </submittedName>
</protein>
<name>A0AAV6TVB3_9ARAC</name>
<keyword evidence="2" id="KW-1185">Reference proteome</keyword>
<accession>A0AAV6TVB3</accession>
<sequence length="99" mass="11055">MRSREKDLVDKLGEIALQFSQRPAWFEPLVEHLPSVSPLLSDVASRALALPVVSKIDTGPPSRTPLPTFELDVDHPAGSRKCSIFTNETKRLEERIGYV</sequence>
<organism evidence="1 2">
    <name type="scientific">Oedothorax gibbosus</name>
    <dbReference type="NCBI Taxonomy" id="931172"/>
    <lineage>
        <taxon>Eukaryota</taxon>
        <taxon>Metazoa</taxon>
        <taxon>Ecdysozoa</taxon>
        <taxon>Arthropoda</taxon>
        <taxon>Chelicerata</taxon>
        <taxon>Arachnida</taxon>
        <taxon>Araneae</taxon>
        <taxon>Araneomorphae</taxon>
        <taxon>Entelegynae</taxon>
        <taxon>Araneoidea</taxon>
        <taxon>Linyphiidae</taxon>
        <taxon>Erigoninae</taxon>
        <taxon>Oedothorax</taxon>
    </lineage>
</organism>
<evidence type="ECO:0000313" key="1">
    <source>
        <dbReference type="EMBL" id="KAG8175578.1"/>
    </source>
</evidence>
<comment type="caution">
    <text evidence="1">The sequence shown here is derived from an EMBL/GenBank/DDBJ whole genome shotgun (WGS) entry which is preliminary data.</text>
</comment>
<dbReference type="Proteomes" id="UP000827092">
    <property type="component" value="Unassembled WGS sequence"/>
</dbReference>
<proteinExistence type="predicted"/>
<gene>
    <name evidence="1" type="ORF">JTE90_018871</name>
</gene>
<dbReference type="AlphaFoldDB" id="A0AAV6TVB3"/>
<dbReference type="EMBL" id="JAFNEN010000983">
    <property type="protein sequence ID" value="KAG8175578.1"/>
    <property type="molecule type" value="Genomic_DNA"/>
</dbReference>